<feature type="domain" description="XPG-I" evidence="17">
    <location>
        <begin position="122"/>
        <end position="199"/>
    </location>
</feature>
<dbReference type="CDD" id="cd09869">
    <property type="entry name" value="PIN_GEN1"/>
    <property type="match status" value="1"/>
</dbReference>
<dbReference type="OrthoDB" id="2959108at2759"/>
<dbReference type="AlphaFoldDB" id="D6WYS6"/>
<dbReference type="HOGENOM" id="CLU_013777_2_0_1"/>
<dbReference type="GO" id="GO:0005634">
    <property type="term" value="C:nucleus"/>
    <property type="evidence" value="ECO:0007669"/>
    <property type="project" value="UniProtKB-SubCell"/>
</dbReference>
<evidence type="ECO:0000256" key="2">
    <source>
        <dbReference type="ARBA" id="ARBA00004123"/>
    </source>
</evidence>
<dbReference type="SUPFAM" id="SSF88723">
    <property type="entry name" value="PIN domain-like"/>
    <property type="match status" value="1"/>
</dbReference>
<reference evidence="19 20" key="1">
    <citation type="journal article" date="2008" name="Nature">
        <title>The genome of the model beetle and pest Tribolium castaneum.</title>
        <authorList>
            <consortium name="Tribolium Genome Sequencing Consortium"/>
            <person name="Richards S."/>
            <person name="Gibbs R.A."/>
            <person name="Weinstock G.M."/>
            <person name="Brown S.J."/>
            <person name="Denell R."/>
            <person name="Beeman R.W."/>
            <person name="Gibbs R."/>
            <person name="Beeman R.W."/>
            <person name="Brown S.J."/>
            <person name="Bucher G."/>
            <person name="Friedrich M."/>
            <person name="Grimmelikhuijzen C.J."/>
            <person name="Klingler M."/>
            <person name="Lorenzen M."/>
            <person name="Richards S."/>
            <person name="Roth S."/>
            <person name="Schroder R."/>
            <person name="Tautz D."/>
            <person name="Zdobnov E.M."/>
            <person name="Muzny D."/>
            <person name="Gibbs R.A."/>
            <person name="Weinstock G.M."/>
            <person name="Attaway T."/>
            <person name="Bell S."/>
            <person name="Buhay C.J."/>
            <person name="Chandrabose M.N."/>
            <person name="Chavez D."/>
            <person name="Clerk-Blankenburg K.P."/>
            <person name="Cree A."/>
            <person name="Dao M."/>
            <person name="Davis C."/>
            <person name="Chacko J."/>
            <person name="Dinh H."/>
            <person name="Dugan-Rocha S."/>
            <person name="Fowler G."/>
            <person name="Garner T.T."/>
            <person name="Garnes J."/>
            <person name="Gnirke A."/>
            <person name="Hawes A."/>
            <person name="Hernandez J."/>
            <person name="Hines S."/>
            <person name="Holder M."/>
            <person name="Hume J."/>
            <person name="Jhangiani S.N."/>
            <person name="Joshi V."/>
            <person name="Khan Z.M."/>
            <person name="Jackson L."/>
            <person name="Kovar C."/>
            <person name="Kowis A."/>
            <person name="Lee S."/>
            <person name="Lewis L.R."/>
            <person name="Margolis J."/>
            <person name="Morgan M."/>
            <person name="Nazareth L.V."/>
            <person name="Nguyen N."/>
            <person name="Okwuonu G."/>
            <person name="Parker D."/>
            <person name="Richards S."/>
            <person name="Ruiz S.J."/>
            <person name="Santibanez J."/>
            <person name="Savard J."/>
            <person name="Scherer S.E."/>
            <person name="Schneider B."/>
            <person name="Sodergren E."/>
            <person name="Tautz D."/>
            <person name="Vattahil S."/>
            <person name="Villasana D."/>
            <person name="White C.S."/>
            <person name="Wright R."/>
            <person name="Park Y."/>
            <person name="Beeman R.W."/>
            <person name="Lord J."/>
            <person name="Oppert B."/>
            <person name="Lorenzen M."/>
            <person name="Brown S."/>
            <person name="Wang L."/>
            <person name="Savard J."/>
            <person name="Tautz D."/>
            <person name="Richards S."/>
            <person name="Weinstock G."/>
            <person name="Gibbs R.A."/>
            <person name="Liu Y."/>
            <person name="Worley K."/>
            <person name="Weinstock G."/>
            <person name="Elsik C.G."/>
            <person name="Reese J.T."/>
            <person name="Elhaik E."/>
            <person name="Landan G."/>
            <person name="Graur D."/>
            <person name="Arensburger P."/>
            <person name="Atkinson P."/>
            <person name="Beeman R.W."/>
            <person name="Beidler J."/>
            <person name="Brown S.J."/>
            <person name="Demuth J.P."/>
            <person name="Drury D.W."/>
            <person name="Du Y.Z."/>
            <person name="Fujiwara H."/>
            <person name="Lorenzen M."/>
            <person name="Maselli V."/>
            <person name="Osanai M."/>
            <person name="Park Y."/>
            <person name="Robertson H.M."/>
            <person name="Tu Z."/>
            <person name="Wang J.J."/>
            <person name="Wang S."/>
            <person name="Richards S."/>
            <person name="Song H."/>
            <person name="Zhang L."/>
            <person name="Sodergren E."/>
            <person name="Werner D."/>
            <person name="Stanke M."/>
            <person name="Morgenstern B."/>
            <person name="Solovyev V."/>
            <person name="Kosarev P."/>
            <person name="Brown G."/>
            <person name="Chen H.C."/>
            <person name="Ermolaeva O."/>
            <person name="Hlavina W."/>
            <person name="Kapustin Y."/>
            <person name="Kiryutin B."/>
            <person name="Kitts P."/>
            <person name="Maglott D."/>
            <person name="Pruitt K."/>
            <person name="Sapojnikov V."/>
            <person name="Souvorov A."/>
            <person name="Mackey A.J."/>
            <person name="Waterhouse R.M."/>
            <person name="Wyder S."/>
            <person name="Zdobnov E.M."/>
            <person name="Zdobnov E.M."/>
            <person name="Wyder S."/>
            <person name="Kriventseva E.V."/>
            <person name="Kadowaki T."/>
            <person name="Bork P."/>
            <person name="Aranda M."/>
            <person name="Bao R."/>
            <person name="Beermann A."/>
            <person name="Berns N."/>
            <person name="Bolognesi R."/>
            <person name="Bonneton F."/>
            <person name="Bopp D."/>
            <person name="Brown S.J."/>
            <person name="Bucher G."/>
            <person name="Butts T."/>
            <person name="Chaumot A."/>
            <person name="Denell R.E."/>
            <person name="Ferrier D.E."/>
            <person name="Friedrich M."/>
            <person name="Gordon C.M."/>
            <person name="Jindra M."/>
            <person name="Klingler M."/>
            <person name="Lan Q."/>
            <person name="Lattorff H.M."/>
            <person name="Laudet V."/>
            <person name="von Levetsow C."/>
            <person name="Liu Z."/>
            <person name="Lutz R."/>
            <person name="Lynch J.A."/>
            <person name="da Fonseca R.N."/>
            <person name="Posnien N."/>
            <person name="Reuter R."/>
            <person name="Roth S."/>
            <person name="Savard J."/>
            <person name="Schinko J.B."/>
            <person name="Schmitt C."/>
            <person name="Schoppmeier M."/>
            <person name="Schroder R."/>
            <person name="Shippy T.D."/>
            <person name="Simonnet F."/>
            <person name="Marques-Souza H."/>
            <person name="Tautz D."/>
            <person name="Tomoyasu Y."/>
            <person name="Trauner J."/>
            <person name="Van der Zee M."/>
            <person name="Vervoort M."/>
            <person name="Wittkopp N."/>
            <person name="Wimmer E.A."/>
            <person name="Yang X."/>
            <person name="Jones A.K."/>
            <person name="Sattelle D.B."/>
            <person name="Ebert P.R."/>
            <person name="Nelson D."/>
            <person name="Scott J.G."/>
            <person name="Beeman R.W."/>
            <person name="Muthukrishnan S."/>
            <person name="Kramer K.J."/>
            <person name="Arakane Y."/>
            <person name="Beeman R.W."/>
            <person name="Zhu Q."/>
            <person name="Hogenkamp D."/>
            <person name="Dixit R."/>
            <person name="Oppert B."/>
            <person name="Jiang H."/>
            <person name="Zou Z."/>
            <person name="Marshall J."/>
            <person name="Elpidina E."/>
            <person name="Vinokurov K."/>
            <person name="Oppert C."/>
            <person name="Zou Z."/>
            <person name="Evans J."/>
            <person name="Lu Z."/>
            <person name="Zhao P."/>
            <person name="Sumathipala N."/>
            <person name="Altincicek B."/>
            <person name="Vilcinskas A."/>
            <person name="Williams M."/>
            <person name="Hultmark D."/>
            <person name="Hetru C."/>
            <person name="Jiang H."/>
            <person name="Grimmelikhuijzen C.J."/>
            <person name="Hauser F."/>
            <person name="Cazzamali G."/>
            <person name="Williamson M."/>
            <person name="Park Y."/>
            <person name="Li B."/>
            <person name="Tanaka Y."/>
            <person name="Predel R."/>
            <person name="Neupert S."/>
            <person name="Schachtner J."/>
            <person name="Verleyen P."/>
            <person name="Raible F."/>
            <person name="Bork P."/>
            <person name="Friedrich M."/>
            <person name="Walden K.K."/>
            <person name="Robertson H.M."/>
            <person name="Angeli S."/>
            <person name="Foret S."/>
            <person name="Bucher G."/>
            <person name="Schuetz S."/>
            <person name="Maleszka R."/>
            <person name="Wimmer E.A."/>
            <person name="Beeman R.W."/>
            <person name="Lorenzen M."/>
            <person name="Tomoyasu Y."/>
            <person name="Miller S.C."/>
            <person name="Grossmann D."/>
            <person name="Bucher G."/>
        </authorList>
    </citation>
    <scope>NUCLEOTIDE SEQUENCE [LARGE SCALE GENOMIC DNA]</scope>
    <source>
        <strain evidence="19 20">Georgia GA2</strain>
    </source>
</reference>
<dbReference type="eggNOG" id="KOG2519">
    <property type="taxonomic scope" value="Eukaryota"/>
</dbReference>
<dbReference type="GO" id="GO:0046872">
    <property type="term" value="F:metal ion binding"/>
    <property type="evidence" value="ECO:0007669"/>
    <property type="project" value="UniProtKB-KW"/>
</dbReference>
<evidence type="ECO:0000256" key="13">
    <source>
        <dbReference type="ARBA" id="ARBA00053976"/>
    </source>
</evidence>
<dbReference type="InterPro" id="IPR041012">
    <property type="entry name" value="GEN_chromo"/>
</dbReference>
<dbReference type="Pfam" id="PF00867">
    <property type="entry name" value="XPG_I"/>
    <property type="match status" value="1"/>
</dbReference>
<keyword evidence="8" id="KW-0269">Exonuclease</keyword>
<evidence type="ECO:0000256" key="9">
    <source>
        <dbReference type="ARBA" id="ARBA00022842"/>
    </source>
</evidence>
<evidence type="ECO:0000256" key="12">
    <source>
        <dbReference type="ARBA" id="ARBA00038112"/>
    </source>
</evidence>
<evidence type="ECO:0000256" key="4">
    <source>
        <dbReference type="ARBA" id="ARBA00022723"/>
    </source>
</evidence>
<dbReference type="GO" id="GO:0004527">
    <property type="term" value="F:exonuclease activity"/>
    <property type="evidence" value="ECO:0007669"/>
    <property type="project" value="UniProtKB-KW"/>
</dbReference>
<evidence type="ECO:0000259" key="18">
    <source>
        <dbReference type="SMART" id="SM00485"/>
    </source>
</evidence>
<evidence type="ECO:0000256" key="5">
    <source>
        <dbReference type="ARBA" id="ARBA00022759"/>
    </source>
</evidence>
<evidence type="ECO:0000256" key="8">
    <source>
        <dbReference type="ARBA" id="ARBA00022839"/>
    </source>
</evidence>
<dbReference type="Gene3D" id="1.10.150.20">
    <property type="entry name" value="5' to 3' exonuclease, C-terminal subdomain"/>
    <property type="match status" value="1"/>
</dbReference>
<dbReference type="InterPro" id="IPR006084">
    <property type="entry name" value="XPG/Rad2"/>
</dbReference>
<evidence type="ECO:0000256" key="15">
    <source>
        <dbReference type="ARBA" id="ARBA00076716"/>
    </source>
</evidence>
<comment type="cofactor">
    <cofactor evidence="1">
        <name>Mg(2+)</name>
        <dbReference type="ChEBI" id="CHEBI:18420"/>
    </cofactor>
</comment>
<dbReference type="GO" id="GO:0017108">
    <property type="term" value="F:5'-flap endonuclease activity"/>
    <property type="evidence" value="ECO:0000318"/>
    <property type="project" value="GO_Central"/>
</dbReference>
<organism evidence="19 20">
    <name type="scientific">Tribolium castaneum</name>
    <name type="common">Red flour beetle</name>
    <dbReference type="NCBI Taxonomy" id="7070"/>
    <lineage>
        <taxon>Eukaryota</taxon>
        <taxon>Metazoa</taxon>
        <taxon>Ecdysozoa</taxon>
        <taxon>Arthropoda</taxon>
        <taxon>Hexapoda</taxon>
        <taxon>Insecta</taxon>
        <taxon>Pterygota</taxon>
        <taxon>Neoptera</taxon>
        <taxon>Endopterygota</taxon>
        <taxon>Coleoptera</taxon>
        <taxon>Polyphaga</taxon>
        <taxon>Cucujiformia</taxon>
        <taxon>Tenebrionidae</taxon>
        <taxon>Tenebrionidae incertae sedis</taxon>
        <taxon>Tribolium</taxon>
    </lineage>
</organism>
<keyword evidence="4" id="KW-0479">Metal-binding</keyword>
<keyword evidence="7" id="KW-0378">Hydrolase</keyword>
<comment type="similarity">
    <text evidence="12">Belongs to the XPG/RAD2 endonuclease family. GEN subfamily.</text>
</comment>
<dbReference type="STRING" id="7070.D6WYS6"/>
<evidence type="ECO:0000313" key="19">
    <source>
        <dbReference type="EMBL" id="EFA08397.1"/>
    </source>
</evidence>
<dbReference type="Pfam" id="PF18704">
    <property type="entry name" value="Chromo_2"/>
    <property type="match status" value="1"/>
</dbReference>
<gene>
    <name evidence="19" type="primary">AUGUSTUS-3.0.2_06044</name>
    <name evidence="19" type="ORF">TcasGA2_TC006044</name>
</gene>
<dbReference type="SMART" id="SM00484">
    <property type="entry name" value="XPGI"/>
    <property type="match status" value="1"/>
</dbReference>
<dbReference type="InterPro" id="IPR029060">
    <property type="entry name" value="PIN-like_dom_sf"/>
</dbReference>
<accession>D6WYS6</accession>
<dbReference type="InterPro" id="IPR006085">
    <property type="entry name" value="XPG_DNA_repair_N"/>
</dbReference>
<evidence type="ECO:0000259" key="17">
    <source>
        <dbReference type="SMART" id="SM00484"/>
    </source>
</evidence>
<comment type="subcellular location">
    <subcellularLocation>
        <location evidence="2">Nucleus</location>
    </subcellularLocation>
</comment>
<dbReference type="PANTHER" id="PTHR11081:SF70">
    <property type="entry name" value="FLAP ENDONUCLEASE GEN HOMOLOG 1"/>
    <property type="match status" value="1"/>
</dbReference>
<keyword evidence="9" id="KW-0460">Magnesium</keyword>
<evidence type="ECO:0000256" key="10">
    <source>
        <dbReference type="ARBA" id="ARBA00023204"/>
    </source>
</evidence>
<dbReference type="SMART" id="SM00485">
    <property type="entry name" value="XPGN"/>
    <property type="match status" value="1"/>
</dbReference>
<dbReference type="CDD" id="cd09905">
    <property type="entry name" value="H3TH_GEN1"/>
    <property type="match status" value="1"/>
</dbReference>
<evidence type="ECO:0000313" key="20">
    <source>
        <dbReference type="Proteomes" id="UP000007266"/>
    </source>
</evidence>
<dbReference type="InterPro" id="IPR008918">
    <property type="entry name" value="HhH2"/>
</dbReference>
<dbReference type="InterPro" id="IPR036279">
    <property type="entry name" value="5-3_exonuclease_C_sf"/>
</dbReference>
<keyword evidence="5 19" id="KW-0255">Endonuclease</keyword>
<dbReference type="PhylomeDB" id="D6WYS6"/>
<keyword evidence="11" id="KW-0539">Nucleus</keyword>
<evidence type="ECO:0000256" key="3">
    <source>
        <dbReference type="ARBA" id="ARBA00022722"/>
    </source>
</evidence>
<reference evidence="19 20" key="2">
    <citation type="journal article" date="2010" name="Nucleic Acids Res.">
        <title>BeetleBase in 2010: revisions to provide comprehensive genomic information for Tribolium castaneum.</title>
        <authorList>
            <person name="Kim H.S."/>
            <person name="Murphy T."/>
            <person name="Xia J."/>
            <person name="Caragea D."/>
            <person name="Park Y."/>
            <person name="Beeman R.W."/>
            <person name="Lorenzen M.D."/>
            <person name="Butcher S."/>
            <person name="Manak J.R."/>
            <person name="Brown S.J."/>
        </authorList>
    </citation>
    <scope>GENOME REANNOTATION</scope>
    <source>
        <strain evidence="19 20">Georgia GA2</strain>
    </source>
</reference>
<evidence type="ECO:0000256" key="11">
    <source>
        <dbReference type="ARBA" id="ARBA00023242"/>
    </source>
</evidence>
<keyword evidence="6" id="KW-0227">DNA damage</keyword>
<name>D6WYS6_TRICA</name>
<dbReference type="KEGG" id="tca:657818"/>
<evidence type="ECO:0000256" key="1">
    <source>
        <dbReference type="ARBA" id="ARBA00001946"/>
    </source>
</evidence>
<evidence type="ECO:0000256" key="14">
    <source>
        <dbReference type="ARBA" id="ARBA00070746"/>
    </source>
</evidence>
<dbReference type="Pfam" id="PF00752">
    <property type="entry name" value="XPG_N"/>
    <property type="match status" value="1"/>
</dbReference>
<feature type="domain" description="XPG N-terminal" evidence="18">
    <location>
        <begin position="1"/>
        <end position="95"/>
    </location>
</feature>
<dbReference type="FunFam" id="1.10.150.20:FF:000030">
    <property type="entry name" value="Flap endonuclease GEN-like 1"/>
    <property type="match status" value="1"/>
</dbReference>
<dbReference type="PRINTS" id="PR00853">
    <property type="entry name" value="XPGRADSUPER"/>
</dbReference>
<dbReference type="FunFam" id="3.40.50.1010:FF:000054">
    <property type="entry name" value="Flap endonuclease GEN"/>
    <property type="match status" value="1"/>
</dbReference>
<keyword evidence="10" id="KW-0234">DNA repair</keyword>
<dbReference type="GO" id="GO:0006281">
    <property type="term" value="P:DNA repair"/>
    <property type="evidence" value="ECO:0007669"/>
    <property type="project" value="UniProtKB-KW"/>
</dbReference>
<dbReference type="SMART" id="SM00279">
    <property type="entry name" value="HhH2"/>
    <property type="match status" value="1"/>
</dbReference>
<dbReference type="PANTHER" id="PTHR11081">
    <property type="entry name" value="FLAP ENDONUCLEASE FAMILY MEMBER"/>
    <property type="match status" value="1"/>
</dbReference>
<protein>
    <recommendedName>
        <fullName evidence="14">Flap endonuclease GEN</fullName>
    </recommendedName>
    <alternativeName>
        <fullName evidence="16">Flap structure-specific endonuclease GEN</fullName>
    </alternativeName>
    <alternativeName>
        <fullName evidence="15">Xpg-like endonuclease</fullName>
    </alternativeName>
</protein>
<dbReference type="InterPro" id="IPR006086">
    <property type="entry name" value="XPG-I_dom"/>
</dbReference>
<evidence type="ECO:0000256" key="6">
    <source>
        <dbReference type="ARBA" id="ARBA00022763"/>
    </source>
</evidence>
<comment type="function">
    <text evidence="13">Endonuclease which cleaves flap structures at the junction between single-stranded DNA and double-stranded DNA. Specific for 5'-overhanging flap structures in which the 5'-upstream of the flap is completely double-stranded. Prefers the blocked-flap structures similar to those occurring at replication forks, in which the 5' single-strand overhang of the flap is double-stranded. Also possesses weak 5'- to 3'-exonuclease activity on nicked but not gapped double-stranded DNA. Does not cleave bubble-like or Holliday junction substrates.</text>
</comment>
<dbReference type="EMBL" id="KQ971357">
    <property type="protein sequence ID" value="EFA08397.1"/>
    <property type="molecule type" value="Genomic_DNA"/>
</dbReference>
<dbReference type="FunCoup" id="D6WYS6">
    <property type="interactions" value="639"/>
</dbReference>
<sequence length="591" mass="67154">MGIKDLWTLLAPFGERKPLYELQGKTVAIDLSCWVCESQNVTEYTVQPRMYLRNLYFRTCYLLLMDVNVVFVLEGRAPELKYKTIAARNALQFKGAKPKNGAKTKDRSRFNHTLKRCEEMLSLLGLACVTGEGEAEALCAQLNETGLVDGIISQDSDCFAYGARVVYRNFSISQQGNQAAKGGSVDVYDISVANERLNFGRNKIIALALLCGSDYSDGVHGIGKDSVVKFFNLVKDDEILQRLRSWRHASIYDDLEAKICDKNRCTSCGHSGKVQAHAKKGCIVCKTNQGCGSSYKNERLEIKNELNMRSKALLDPNFPDENLINEFLGQKSTVSELDLRWRKPDLANFIKFTVKYLTWEEIYGFEKFFPILTRWQLLHYDQINDKTQGIVSPKFIKKRRTLKGIASYEIVWEDKGCFSDLIPEEQLEQFGDLEKLWSTVEPQNLVERAFPHLVQEFESKKPKPKARKKKCAVDEIDGLLQNISITMKSPVKKKTRKNQPHTLESFVCKVSTPRKGAPEVSFDLDQSNFGDEDDLEVSDIVDDIIKRDLPTYVPQKLAECSFFVSEMIENDLFEKTFGGYFSSDTDSNTVG</sequence>
<dbReference type="Proteomes" id="UP000007266">
    <property type="component" value="Linkage group 8"/>
</dbReference>
<dbReference type="InParanoid" id="D6WYS6"/>
<evidence type="ECO:0000256" key="7">
    <source>
        <dbReference type="ARBA" id="ARBA00022801"/>
    </source>
</evidence>
<dbReference type="Gene3D" id="3.40.50.1010">
    <property type="entry name" value="5'-nuclease"/>
    <property type="match status" value="1"/>
</dbReference>
<keyword evidence="3" id="KW-0540">Nuclease</keyword>
<dbReference type="SUPFAM" id="SSF47807">
    <property type="entry name" value="5' to 3' exonuclease, C-terminal subdomain"/>
    <property type="match status" value="1"/>
</dbReference>
<proteinExistence type="inferred from homology"/>
<dbReference type="OMA" id="RNLYFRT"/>
<dbReference type="GO" id="GO:0000400">
    <property type="term" value="F:four-way junction DNA binding"/>
    <property type="evidence" value="ECO:0000318"/>
    <property type="project" value="GO_Central"/>
</dbReference>
<keyword evidence="20" id="KW-1185">Reference proteome</keyword>
<evidence type="ECO:0000256" key="16">
    <source>
        <dbReference type="ARBA" id="ARBA00080957"/>
    </source>
</evidence>
<dbReference type="GO" id="GO:0008821">
    <property type="term" value="F:crossover junction DNA endonuclease activity"/>
    <property type="evidence" value="ECO:0007669"/>
    <property type="project" value="UniProtKB-ARBA"/>
</dbReference>